<reference evidence="1" key="1">
    <citation type="submission" date="2021-05" db="EMBL/GenBank/DDBJ databases">
        <authorList>
            <person name="Pietrasiak N."/>
            <person name="Ward R."/>
            <person name="Stajich J.E."/>
            <person name="Kurbessoian T."/>
        </authorList>
    </citation>
    <scope>NUCLEOTIDE SEQUENCE</scope>
    <source>
        <strain evidence="1">GSE-NOS-MK-12-04C</strain>
    </source>
</reference>
<dbReference type="Proteomes" id="UP000729701">
    <property type="component" value="Unassembled WGS sequence"/>
</dbReference>
<protein>
    <submittedName>
        <fullName evidence="1">Uncharacterized protein</fullName>
    </submittedName>
</protein>
<gene>
    <name evidence="1" type="ORF">KME60_07945</name>
</gene>
<accession>A0A951QJ12</accession>
<dbReference type="EMBL" id="JAHHGZ010000006">
    <property type="protein sequence ID" value="MBW4667354.1"/>
    <property type="molecule type" value="Genomic_DNA"/>
</dbReference>
<comment type="caution">
    <text evidence="1">The sequence shown here is derived from an EMBL/GenBank/DDBJ whole genome shotgun (WGS) entry which is preliminary data.</text>
</comment>
<evidence type="ECO:0000313" key="2">
    <source>
        <dbReference type="Proteomes" id="UP000729701"/>
    </source>
</evidence>
<reference evidence="1" key="2">
    <citation type="journal article" date="2022" name="Microbiol. Resour. Announc.">
        <title>Metagenome Sequencing to Explore Phylogenomics of Terrestrial Cyanobacteria.</title>
        <authorList>
            <person name="Ward R.D."/>
            <person name="Stajich J.E."/>
            <person name="Johansen J.R."/>
            <person name="Huntemann M."/>
            <person name="Clum A."/>
            <person name="Foster B."/>
            <person name="Foster B."/>
            <person name="Roux S."/>
            <person name="Palaniappan K."/>
            <person name="Varghese N."/>
            <person name="Mukherjee S."/>
            <person name="Reddy T.B.K."/>
            <person name="Daum C."/>
            <person name="Copeland A."/>
            <person name="Chen I.A."/>
            <person name="Ivanova N.N."/>
            <person name="Kyrpides N.C."/>
            <person name="Shapiro N."/>
            <person name="Eloe-Fadrosh E.A."/>
            <person name="Pietrasiak N."/>
        </authorList>
    </citation>
    <scope>NUCLEOTIDE SEQUENCE</scope>
    <source>
        <strain evidence="1">GSE-NOS-MK-12-04C</strain>
    </source>
</reference>
<evidence type="ECO:0000313" key="1">
    <source>
        <dbReference type="EMBL" id="MBW4667354.1"/>
    </source>
</evidence>
<sequence length="179" mass="20691">MKAIISDVNILNQLQPQQLETYLKAKGWREHSRIPEKVSIWIRDTYPEDKLKIQLPVDNNFDDYALRMSEVMSILERAENRSQIDILSELVTNYSNLTIQGVVMQIKTPNSDVLSGEIILLGIVFDKMQEVKIELANHNYIAAIKAYQERLPVVCTGDLFKENNIFILKNPRNFQIENA</sequence>
<proteinExistence type="predicted"/>
<name>A0A951QJ12_9CYAN</name>
<dbReference type="AlphaFoldDB" id="A0A951QJ12"/>
<organism evidence="1 2">
    <name type="scientific">Cyanomargarita calcarea GSE-NOS-MK-12-04C</name>
    <dbReference type="NCBI Taxonomy" id="2839659"/>
    <lineage>
        <taxon>Bacteria</taxon>
        <taxon>Bacillati</taxon>
        <taxon>Cyanobacteriota</taxon>
        <taxon>Cyanophyceae</taxon>
        <taxon>Nostocales</taxon>
        <taxon>Cyanomargaritaceae</taxon>
        <taxon>Cyanomargarita</taxon>
    </lineage>
</organism>